<dbReference type="SUPFAM" id="SSF159501">
    <property type="entry name" value="EreA/ChaN-like"/>
    <property type="match status" value="1"/>
</dbReference>
<name>A0A078M6Y5_9PSED</name>
<accession>A0A078M6Y5</accession>
<gene>
    <name evidence="1" type="ORF">BN1049_00060</name>
</gene>
<dbReference type="PANTHER" id="PTHR31299:SF0">
    <property type="entry name" value="ESTERASE, PUTATIVE (AFU_ORTHOLOGUE AFUA_1G05850)-RELATED"/>
    <property type="match status" value="1"/>
</dbReference>
<protein>
    <submittedName>
        <fullName evidence="1">Erythromycin esterase</fullName>
    </submittedName>
</protein>
<dbReference type="Pfam" id="PF05139">
    <property type="entry name" value="Erythro_esteras"/>
    <property type="match status" value="1"/>
</dbReference>
<dbReference type="EMBL" id="LM997413">
    <property type="protein sequence ID" value="CEA00456.1"/>
    <property type="molecule type" value="Genomic_DNA"/>
</dbReference>
<dbReference type="CDD" id="cd14728">
    <property type="entry name" value="Ere-like"/>
    <property type="match status" value="1"/>
</dbReference>
<dbReference type="PATRIC" id="fig|1461581.3.peg.54"/>
<dbReference type="RefSeq" id="WP_044497612.1">
    <property type="nucleotide sequence ID" value="NZ_LK391969.1"/>
</dbReference>
<dbReference type="PANTHER" id="PTHR31299">
    <property type="entry name" value="ESTERASE, PUTATIVE (AFU_ORTHOLOGUE AFUA_1G05850)-RELATED"/>
    <property type="match status" value="1"/>
</dbReference>
<dbReference type="EMBL" id="LK391969">
    <property type="protein sequence ID" value="CEF25159.1"/>
    <property type="molecule type" value="Genomic_DNA"/>
</dbReference>
<dbReference type="InterPro" id="IPR007815">
    <property type="entry name" value="Emycin_Estase"/>
</dbReference>
<sequence>MTEADAVLIRTLDKAATPLTGAPGDFDAIIEAARGKRLVMIGEATHGTREFYEARAHITRRLITELGFSAVAVEADWPDAYAINRHVWNLEPGQPAEDVFETFKRFPTWMWANTEVLAFVRWLASYNATPTRAEAGLRPVGFYGLDLYSMNSSAHEVIAYLDKHDPPAAARARERYACLDQFLDEPHLYGQSVEFGLSASCEKAITEQLHDMQNRAYRRLVGLGLVADEQRFCAEQNARLVRNAEEYYRAMFRGRPNSWNVRDHHMFETLEALGDHLSHQLGEPAGVVVWAHNSHVGNGAATEMGARGEVNIGQLARDKYGDQALLVGFSTATGEVTAAADWDCPAECMGIREPLAGSQEAIFQAVAHERFLLDLRGPGPVATQLAETRLQRAIGVIYRPQTERHSHYYYSRLAEQFDFMLHFDRTEALQALPLQPVHGVDVPETFPSGL</sequence>
<reference evidence="1" key="1">
    <citation type="submission" date="2014-07" db="EMBL/GenBank/DDBJ databases">
        <authorList>
            <person name="Urmite Genomes Urmite Genomes"/>
        </authorList>
    </citation>
    <scope>NUCLEOTIDE SEQUENCE</scope>
    <source>
        <strain evidence="1">12M76_air</strain>
    </source>
</reference>
<dbReference type="PIRSF" id="PIRSF036794">
    <property type="entry name" value="UCP_erythr_ester"/>
    <property type="match status" value="1"/>
</dbReference>
<dbReference type="InterPro" id="IPR052036">
    <property type="entry name" value="Hydrolase/PRTase-associated"/>
</dbReference>
<dbReference type="Gene3D" id="3.30.1870.10">
    <property type="entry name" value="EreA-like, domain 2"/>
    <property type="match status" value="1"/>
</dbReference>
<dbReference type="InterPro" id="IPR014622">
    <property type="entry name" value="UCP036794_erythomycin"/>
</dbReference>
<dbReference type="OrthoDB" id="9810066at2"/>
<organism evidence="1">
    <name type="scientific">Pseudomonas saudimassiliensis</name>
    <dbReference type="NCBI Taxonomy" id="1461581"/>
    <lineage>
        <taxon>Bacteria</taxon>
        <taxon>Pseudomonadati</taxon>
        <taxon>Pseudomonadota</taxon>
        <taxon>Gammaproteobacteria</taxon>
        <taxon>Pseudomonadales</taxon>
        <taxon>Pseudomonadaceae</taxon>
        <taxon>Pseudomonas</taxon>
    </lineage>
</organism>
<evidence type="ECO:0000313" key="1">
    <source>
        <dbReference type="EMBL" id="CEA00456.1"/>
    </source>
</evidence>
<dbReference type="Gene3D" id="3.40.1660.10">
    <property type="entry name" value="EreA-like (biosynthetic domain)"/>
    <property type="match status" value="1"/>
</dbReference>
<dbReference type="AlphaFoldDB" id="A0A078M6Y5"/>
<dbReference type="GO" id="GO:0046677">
    <property type="term" value="P:response to antibiotic"/>
    <property type="evidence" value="ECO:0007669"/>
    <property type="project" value="InterPro"/>
</dbReference>
<dbReference type="Gene3D" id="1.20.1440.30">
    <property type="entry name" value="Biosynthetic Protein domain"/>
    <property type="match status" value="1"/>
</dbReference>
<proteinExistence type="predicted"/>